<dbReference type="PANTHER" id="PTHR10582:SF5">
    <property type="entry name" value="TRANSIENT RECEPTOR POTENTIAL CATION CHANNEL SUBFAMILY V MEMBER 2"/>
    <property type="match status" value="1"/>
</dbReference>
<evidence type="ECO:0000256" key="2">
    <source>
        <dbReference type="ARBA" id="ARBA00022448"/>
    </source>
</evidence>
<evidence type="ECO:0000256" key="10">
    <source>
        <dbReference type="ARBA" id="ARBA00023043"/>
    </source>
</evidence>
<keyword evidence="9" id="KW-1133">Transmembrane helix</keyword>
<evidence type="ECO:0000313" key="18">
    <source>
        <dbReference type="Ensembl" id="ENSSPAP00000030158.1"/>
    </source>
</evidence>
<dbReference type="PRINTS" id="PR01768">
    <property type="entry name" value="TRPVRECEPTOR"/>
</dbReference>
<evidence type="ECO:0000259" key="17">
    <source>
        <dbReference type="Pfam" id="PF00520"/>
    </source>
</evidence>
<keyword evidence="5" id="KW-0107">Calcium channel</keyword>
<evidence type="ECO:0000256" key="15">
    <source>
        <dbReference type="PROSITE-ProRule" id="PRU00023"/>
    </source>
</evidence>
<evidence type="ECO:0000256" key="11">
    <source>
        <dbReference type="ARBA" id="ARBA00023065"/>
    </source>
</evidence>
<dbReference type="Pfam" id="PF00520">
    <property type="entry name" value="Ion_trans"/>
    <property type="match status" value="1"/>
</dbReference>
<evidence type="ECO:0000256" key="5">
    <source>
        <dbReference type="ARBA" id="ARBA00022673"/>
    </source>
</evidence>
<keyword evidence="12" id="KW-0472">Membrane</keyword>
<dbReference type="InterPro" id="IPR008347">
    <property type="entry name" value="TrpV1-4"/>
</dbReference>
<dbReference type="InterPro" id="IPR024862">
    <property type="entry name" value="TRPV"/>
</dbReference>
<dbReference type="InterPro" id="IPR002110">
    <property type="entry name" value="Ankyrin_rpt"/>
</dbReference>
<keyword evidence="11" id="KW-0406">Ion transport</keyword>
<keyword evidence="3" id="KW-1003">Cell membrane</keyword>
<dbReference type="PROSITE" id="PS50297">
    <property type="entry name" value="ANK_REP_REGION"/>
    <property type="match status" value="1"/>
</dbReference>
<evidence type="ECO:0000256" key="1">
    <source>
        <dbReference type="ARBA" id="ARBA00004651"/>
    </source>
</evidence>
<dbReference type="Gene3D" id="1.25.40.20">
    <property type="entry name" value="Ankyrin repeat-containing domain"/>
    <property type="match status" value="1"/>
</dbReference>
<protein>
    <submittedName>
        <fullName evidence="18">Transient receptor potential cation channel subfamily V member 1-like</fullName>
    </submittedName>
</protein>
<evidence type="ECO:0000256" key="14">
    <source>
        <dbReference type="ARBA" id="ARBA00036634"/>
    </source>
</evidence>
<keyword evidence="7" id="KW-0677">Repeat</keyword>
<comment type="catalytic activity">
    <reaction evidence="14">
        <text>Ca(2+)(in) = Ca(2+)(out)</text>
        <dbReference type="Rhea" id="RHEA:29671"/>
        <dbReference type="ChEBI" id="CHEBI:29108"/>
    </reaction>
</comment>
<dbReference type="Ensembl" id="ENSSPAT00000030649.1">
    <property type="protein sequence ID" value="ENSSPAP00000030158.1"/>
    <property type="gene ID" value="ENSSPAG00000022365.1"/>
</dbReference>
<dbReference type="Pfam" id="PF12796">
    <property type="entry name" value="Ank_2"/>
    <property type="match status" value="1"/>
</dbReference>
<dbReference type="SUPFAM" id="SSF48403">
    <property type="entry name" value="Ankyrin repeat"/>
    <property type="match status" value="1"/>
</dbReference>
<comment type="subcellular location">
    <subcellularLocation>
        <location evidence="1">Cell membrane</location>
        <topology evidence="1">Multi-pass membrane protein</topology>
    </subcellularLocation>
</comment>
<dbReference type="InterPro" id="IPR005821">
    <property type="entry name" value="Ion_trans_dom"/>
</dbReference>
<sequence length="590" mass="67332">LSSTASRFATNDFVDKDPTNNGTAGEFTKEQVFNEAFEGNAARLHGLLHYLQHNNMRLTSPEFKDKTNGKTALLKALLNLKNGQNDTIDVFLDIAEKTGDLKNLINAEFTDKFYKGQTPLHVAIERRSFRYVELLLTKGADVQAKATGEFFQHNAKQGFYFGELPLSLAACTNQPRIVTLLMLNPHRRAEVRDQDSQGNTVLHILVITADNTEGNTKKITEMYDRVLFLHNKLKKETQNSQEAGRGKLEEIQNNRGLTPLKLAAKLGRIQNRPEMLEIEPLRSLLEEKWDMFASKLFLLNFLVYLMYLIIFTTVALHRKDGQPPFPVEGPVDCLRCVGEMVSVVGALKFFYQSRNRPNLQALFTDGFSDILFFLQATLLLVCTVLYFCGRREYVGLLVISLALAWINILYYSRGSKQLGKYYVMMQNMILGDLLHFLCVYSVFLFGFSAGKTPKINLTDASAVQGQSSDADKPKFSNLRFTVLEMFKFTIGMGDLQFTDQAEYKEVFYVLLICYIVLTYILALNMLIALMGNTVERISSQSEIIWNLQVGNHYRVVEERDWKQWRSDLGVQRKEDPLLYNPPGRKQTTRL</sequence>
<evidence type="ECO:0000256" key="4">
    <source>
        <dbReference type="ARBA" id="ARBA00022568"/>
    </source>
</evidence>
<keyword evidence="6" id="KW-0812">Transmembrane</keyword>
<feature type="region of interest" description="Disordered" evidence="16">
    <location>
        <begin position="1"/>
        <end position="24"/>
    </location>
</feature>
<evidence type="ECO:0000256" key="12">
    <source>
        <dbReference type="ARBA" id="ARBA00023136"/>
    </source>
</evidence>
<dbReference type="GO" id="GO:0005262">
    <property type="term" value="F:calcium channel activity"/>
    <property type="evidence" value="ECO:0007669"/>
    <property type="project" value="UniProtKB-KW"/>
</dbReference>
<accession>A0A3B5B9F9</accession>
<evidence type="ECO:0000256" key="7">
    <source>
        <dbReference type="ARBA" id="ARBA00022737"/>
    </source>
</evidence>
<keyword evidence="2" id="KW-0813">Transport</keyword>
<reference evidence="18" key="1">
    <citation type="submission" date="2023-09" db="UniProtKB">
        <authorList>
            <consortium name="Ensembl"/>
        </authorList>
    </citation>
    <scope>IDENTIFICATION</scope>
</reference>
<dbReference type="PROSITE" id="PS50088">
    <property type="entry name" value="ANK_REPEAT"/>
    <property type="match status" value="1"/>
</dbReference>
<dbReference type="GO" id="GO:0098703">
    <property type="term" value="P:calcium ion import across plasma membrane"/>
    <property type="evidence" value="ECO:0007669"/>
    <property type="project" value="TreeGrafter"/>
</dbReference>
<dbReference type="AlphaFoldDB" id="A0A3B5B9F9"/>
<dbReference type="GO" id="GO:0005886">
    <property type="term" value="C:plasma membrane"/>
    <property type="evidence" value="ECO:0007669"/>
    <property type="project" value="UniProtKB-SubCell"/>
</dbReference>
<evidence type="ECO:0000256" key="8">
    <source>
        <dbReference type="ARBA" id="ARBA00022837"/>
    </source>
</evidence>
<organism evidence="18">
    <name type="scientific">Stegastes partitus</name>
    <name type="common">bicolor damselfish</name>
    <dbReference type="NCBI Taxonomy" id="144197"/>
    <lineage>
        <taxon>Eukaryota</taxon>
        <taxon>Metazoa</taxon>
        <taxon>Chordata</taxon>
        <taxon>Craniata</taxon>
        <taxon>Vertebrata</taxon>
        <taxon>Euteleostomi</taxon>
        <taxon>Actinopterygii</taxon>
        <taxon>Neopterygii</taxon>
        <taxon>Teleostei</taxon>
        <taxon>Neoteleostei</taxon>
        <taxon>Acanthomorphata</taxon>
        <taxon>Ovalentaria</taxon>
        <taxon>Pomacentridae</taxon>
        <taxon>Stegastes</taxon>
    </lineage>
</organism>
<name>A0A3B5B9F9_9TELE</name>
<evidence type="ECO:0000256" key="9">
    <source>
        <dbReference type="ARBA" id="ARBA00022989"/>
    </source>
</evidence>
<feature type="domain" description="Ion transport" evidence="17">
    <location>
        <begin position="301"/>
        <end position="541"/>
    </location>
</feature>
<proteinExistence type="predicted"/>
<keyword evidence="13" id="KW-0407">Ion channel</keyword>
<keyword evidence="8" id="KW-0106">Calcium</keyword>
<evidence type="ECO:0000256" key="13">
    <source>
        <dbReference type="ARBA" id="ARBA00023303"/>
    </source>
</evidence>
<dbReference type="SMART" id="SM00248">
    <property type="entry name" value="ANK"/>
    <property type="match status" value="4"/>
</dbReference>
<evidence type="ECO:0000256" key="16">
    <source>
        <dbReference type="SAM" id="MobiDB-lite"/>
    </source>
</evidence>
<feature type="repeat" description="ANK" evidence="15">
    <location>
        <begin position="115"/>
        <end position="147"/>
    </location>
</feature>
<dbReference type="InterPro" id="IPR036770">
    <property type="entry name" value="Ankyrin_rpt-contain_sf"/>
</dbReference>
<keyword evidence="4" id="KW-0109">Calcium transport</keyword>
<dbReference type="PANTHER" id="PTHR10582">
    <property type="entry name" value="TRANSIENT RECEPTOR POTENTIAL ION CHANNEL PROTEIN"/>
    <property type="match status" value="1"/>
</dbReference>
<dbReference type="GeneTree" id="ENSGT00940000158512"/>
<keyword evidence="10 15" id="KW-0040">ANK repeat</keyword>
<evidence type="ECO:0000256" key="6">
    <source>
        <dbReference type="ARBA" id="ARBA00022692"/>
    </source>
</evidence>
<evidence type="ECO:0000256" key="3">
    <source>
        <dbReference type="ARBA" id="ARBA00022475"/>
    </source>
</evidence>